<dbReference type="Proteomes" id="UP001189429">
    <property type="component" value="Unassembled WGS sequence"/>
</dbReference>
<reference evidence="1" key="1">
    <citation type="submission" date="2023-10" db="EMBL/GenBank/DDBJ databases">
        <authorList>
            <person name="Chen Y."/>
            <person name="Shah S."/>
            <person name="Dougan E. K."/>
            <person name="Thang M."/>
            <person name="Chan C."/>
        </authorList>
    </citation>
    <scope>NUCLEOTIDE SEQUENCE [LARGE SCALE GENOMIC DNA]</scope>
</reference>
<dbReference type="InterPro" id="IPR011032">
    <property type="entry name" value="GroES-like_sf"/>
</dbReference>
<name>A0ABN9XHS1_9DINO</name>
<dbReference type="InterPro" id="IPR037124">
    <property type="entry name" value="Chaperonin_GroES_sf"/>
</dbReference>
<protein>
    <submittedName>
        <fullName evidence="1">Uncharacterized protein</fullName>
    </submittedName>
</protein>
<evidence type="ECO:0000313" key="2">
    <source>
        <dbReference type="Proteomes" id="UP001189429"/>
    </source>
</evidence>
<organism evidence="1 2">
    <name type="scientific">Prorocentrum cordatum</name>
    <dbReference type="NCBI Taxonomy" id="2364126"/>
    <lineage>
        <taxon>Eukaryota</taxon>
        <taxon>Sar</taxon>
        <taxon>Alveolata</taxon>
        <taxon>Dinophyceae</taxon>
        <taxon>Prorocentrales</taxon>
        <taxon>Prorocentraceae</taxon>
        <taxon>Prorocentrum</taxon>
    </lineage>
</organism>
<dbReference type="EMBL" id="CAUYUJ010020356">
    <property type="protein sequence ID" value="CAK0897575.1"/>
    <property type="molecule type" value="Genomic_DNA"/>
</dbReference>
<evidence type="ECO:0000313" key="1">
    <source>
        <dbReference type="EMBL" id="CAK0897575.1"/>
    </source>
</evidence>
<dbReference type="SUPFAM" id="SSF50129">
    <property type="entry name" value="GroES-like"/>
    <property type="match status" value="1"/>
</dbReference>
<keyword evidence="2" id="KW-1185">Reference proteome</keyword>
<dbReference type="Gene3D" id="2.30.33.40">
    <property type="entry name" value="GroES chaperonin"/>
    <property type="match status" value="1"/>
</dbReference>
<proteinExistence type="predicted"/>
<gene>
    <name evidence="1" type="ORF">PCOR1329_LOCUS75721</name>
</gene>
<accession>A0ABN9XHS1</accession>
<comment type="caution">
    <text evidence="1">The sequence shown here is derived from an EMBL/GenBank/DDBJ whole genome shotgun (WGS) entry which is preliminary data.</text>
</comment>
<sequence>MDSAKKKPGLRVGKVRALGPGKRDDLRERPLLEALSVGDTVLWQDYTDKPLDSDADNNLFLVGIRSIKAKVKR</sequence>